<name>T1L0I2_TETUR</name>
<evidence type="ECO:0000256" key="1">
    <source>
        <dbReference type="SAM" id="Phobius"/>
    </source>
</evidence>
<gene>
    <name evidence="2" type="primary">107369158</name>
</gene>
<dbReference type="KEGG" id="tut:107369158"/>
<dbReference type="SMART" id="SM00696">
    <property type="entry name" value="DM9"/>
    <property type="match status" value="1"/>
</dbReference>
<organism evidence="2 3">
    <name type="scientific">Tetranychus urticae</name>
    <name type="common">Two-spotted spider mite</name>
    <dbReference type="NCBI Taxonomy" id="32264"/>
    <lineage>
        <taxon>Eukaryota</taxon>
        <taxon>Metazoa</taxon>
        <taxon>Ecdysozoa</taxon>
        <taxon>Arthropoda</taxon>
        <taxon>Chelicerata</taxon>
        <taxon>Arachnida</taxon>
        <taxon>Acari</taxon>
        <taxon>Acariformes</taxon>
        <taxon>Trombidiformes</taxon>
        <taxon>Prostigmata</taxon>
        <taxon>Eleutherengona</taxon>
        <taxon>Raphignathae</taxon>
        <taxon>Tetranychoidea</taxon>
        <taxon>Tetranychidae</taxon>
        <taxon>Tetranychus</taxon>
    </lineage>
</organism>
<dbReference type="EnsemblMetazoa" id="tetur30g00770.1">
    <property type="protein sequence ID" value="tetur30g00770.1"/>
    <property type="gene ID" value="tetur30g00770"/>
</dbReference>
<reference evidence="3" key="1">
    <citation type="submission" date="2011-08" db="EMBL/GenBank/DDBJ databases">
        <authorList>
            <person name="Rombauts S."/>
        </authorList>
    </citation>
    <scope>NUCLEOTIDE SEQUENCE</scope>
    <source>
        <strain evidence="3">London</strain>
    </source>
</reference>
<evidence type="ECO:0000313" key="2">
    <source>
        <dbReference type="EnsemblMetazoa" id="tetur30g00770.1"/>
    </source>
</evidence>
<protein>
    <submittedName>
        <fullName evidence="2">Uncharacterized protein</fullName>
    </submittedName>
</protein>
<dbReference type="EMBL" id="CAEY01000866">
    <property type="status" value="NOT_ANNOTATED_CDS"/>
    <property type="molecule type" value="Genomic_DNA"/>
</dbReference>
<evidence type="ECO:0000313" key="3">
    <source>
        <dbReference type="Proteomes" id="UP000015104"/>
    </source>
</evidence>
<keyword evidence="1" id="KW-0812">Transmembrane</keyword>
<dbReference type="HOGENOM" id="CLU_103925_0_0_1"/>
<dbReference type="PANTHER" id="PTHR31649">
    <property type="entry name" value="AGAP009604-PA"/>
    <property type="match status" value="1"/>
</dbReference>
<dbReference type="OrthoDB" id="2142040at2759"/>
<proteinExistence type="predicted"/>
<keyword evidence="1" id="KW-0472">Membrane</keyword>
<dbReference type="AlphaFoldDB" id="T1L0I2"/>
<dbReference type="Proteomes" id="UP000015104">
    <property type="component" value="Unassembled WGS sequence"/>
</dbReference>
<dbReference type="InterPro" id="IPR006616">
    <property type="entry name" value="DM9_repeat"/>
</dbReference>
<sequence>MSISFSQLTRTHMIAIGVTVLLATAICVGVLVSKKSSSSQSSTSLFATYKDKLLQLDHATQWKSYTSETVSLDGAFEAGEDSDGKKIYPCRASYSRDLMSGTFKSNACWVTYGGRAYSQSTFELLVTKNPSALLWLPNSNGGAYNGAIVSGMTYTDDELLAARVSFYYYYAVGKMHDRYASAYVPRGNTEYETKEYEALCAVDYSL</sequence>
<dbReference type="OMA" id="PRGNTEY"/>
<feature type="transmembrane region" description="Helical" evidence="1">
    <location>
        <begin position="12"/>
        <end position="32"/>
    </location>
</feature>
<keyword evidence="1" id="KW-1133">Transmembrane helix</keyword>
<dbReference type="Pfam" id="PF11901">
    <property type="entry name" value="DM9"/>
    <property type="match status" value="1"/>
</dbReference>
<dbReference type="PANTHER" id="PTHR31649:SF11">
    <property type="entry name" value="PROTEIN UNZIPPED"/>
    <property type="match status" value="1"/>
</dbReference>
<keyword evidence="3" id="KW-1185">Reference proteome</keyword>
<accession>T1L0I2</accession>
<reference evidence="2" key="2">
    <citation type="submission" date="2015-06" db="UniProtKB">
        <authorList>
            <consortium name="EnsemblMetazoa"/>
        </authorList>
    </citation>
    <scope>IDENTIFICATION</scope>
</reference>